<dbReference type="InterPro" id="IPR012318">
    <property type="entry name" value="HTH_CRP"/>
</dbReference>
<dbReference type="Gene3D" id="2.60.120.10">
    <property type="entry name" value="Jelly Rolls"/>
    <property type="match status" value="1"/>
</dbReference>
<dbReference type="EMBL" id="VOQR01000001">
    <property type="protein sequence ID" value="TXC70728.1"/>
    <property type="molecule type" value="Genomic_DNA"/>
</dbReference>
<dbReference type="CDD" id="cd00038">
    <property type="entry name" value="CAP_ED"/>
    <property type="match status" value="1"/>
</dbReference>
<organism evidence="5 6">
    <name type="scientific">Sphingomonas ginsenosidivorax</name>
    <dbReference type="NCBI Taxonomy" id="862135"/>
    <lineage>
        <taxon>Bacteria</taxon>
        <taxon>Pseudomonadati</taxon>
        <taxon>Pseudomonadota</taxon>
        <taxon>Alphaproteobacteria</taxon>
        <taxon>Sphingomonadales</taxon>
        <taxon>Sphingomonadaceae</taxon>
        <taxon>Sphingomonas</taxon>
    </lineage>
</organism>
<evidence type="ECO:0000256" key="2">
    <source>
        <dbReference type="ARBA" id="ARBA00023125"/>
    </source>
</evidence>
<dbReference type="OrthoDB" id="6155297at2"/>
<dbReference type="InterPro" id="IPR036390">
    <property type="entry name" value="WH_DNA-bd_sf"/>
</dbReference>
<dbReference type="RefSeq" id="WP_147081310.1">
    <property type="nucleotide sequence ID" value="NZ_VOQR01000001.1"/>
</dbReference>
<feature type="domain" description="HTH crp-type" evidence="4">
    <location>
        <begin position="151"/>
        <end position="225"/>
    </location>
</feature>
<keyword evidence="2" id="KW-0238">DNA-binding</keyword>
<dbReference type="InterPro" id="IPR014710">
    <property type="entry name" value="RmlC-like_jellyroll"/>
</dbReference>
<dbReference type="PROSITE" id="PS51063">
    <property type="entry name" value="HTH_CRP_2"/>
    <property type="match status" value="1"/>
</dbReference>
<accession>A0A5C6UFL0</accession>
<proteinExistence type="predicted"/>
<dbReference type="InterPro" id="IPR018490">
    <property type="entry name" value="cNMP-bd_dom_sf"/>
</dbReference>
<evidence type="ECO:0000256" key="1">
    <source>
        <dbReference type="ARBA" id="ARBA00023015"/>
    </source>
</evidence>
<evidence type="ECO:0000256" key="3">
    <source>
        <dbReference type="ARBA" id="ARBA00023163"/>
    </source>
</evidence>
<dbReference type="GO" id="GO:0003677">
    <property type="term" value="F:DNA binding"/>
    <property type="evidence" value="ECO:0007669"/>
    <property type="project" value="UniProtKB-KW"/>
</dbReference>
<evidence type="ECO:0000259" key="4">
    <source>
        <dbReference type="PROSITE" id="PS51063"/>
    </source>
</evidence>
<evidence type="ECO:0000313" key="6">
    <source>
        <dbReference type="Proteomes" id="UP000321250"/>
    </source>
</evidence>
<dbReference type="SMART" id="SM00419">
    <property type="entry name" value="HTH_CRP"/>
    <property type="match status" value="1"/>
</dbReference>
<evidence type="ECO:0000313" key="5">
    <source>
        <dbReference type="EMBL" id="TXC70728.1"/>
    </source>
</evidence>
<dbReference type="Pfam" id="PF00027">
    <property type="entry name" value="cNMP_binding"/>
    <property type="match status" value="1"/>
</dbReference>
<dbReference type="InterPro" id="IPR036388">
    <property type="entry name" value="WH-like_DNA-bd_sf"/>
</dbReference>
<dbReference type="Gene3D" id="1.10.10.10">
    <property type="entry name" value="Winged helix-like DNA-binding domain superfamily/Winged helix DNA-binding domain"/>
    <property type="match status" value="1"/>
</dbReference>
<dbReference type="GO" id="GO:0006355">
    <property type="term" value="P:regulation of DNA-templated transcription"/>
    <property type="evidence" value="ECO:0007669"/>
    <property type="project" value="InterPro"/>
</dbReference>
<sequence>MADLASPLALMVRKLEIHTPLQPDDREALLSLPHTLKTYEPSAYLVREGEAPEQCAVLLSGFAFRQKLTGQGMRQIVSMHIPGDALDFQHLFLDIADHNVQTLTRADVATIPRTALRNLARSRSAIGNAIFVSTLVEGSISREWVLNVGRRDARSRLAHLLCEFAVRLDVLGLAGDQGYELPMSQEQLADALGLTAVHVNRTIKSLEADGLITRNRRRISFPRWDALRDLADFSTRYLHLEHAR</sequence>
<dbReference type="SUPFAM" id="SSF51206">
    <property type="entry name" value="cAMP-binding domain-like"/>
    <property type="match status" value="1"/>
</dbReference>
<dbReference type="Pfam" id="PF13545">
    <property type="entry name" value="HTH_Crp_2"/>
    <property type="match status" value="1"/>
</dbReference>
<keyword evidence="6" id="KW-1185">Reference proteome</keyword>
<reference evidence="5 6" key="1">
    <citation type="journal article" date="2013" name="Antonie Van Leeuwenhoek">
        <title>Sphingomonas ginsenosidivorax sp. nov., with the ability to transform ginsenosides.</title>
        <authorList>
            <person name="Jin X.F."/>
            <person name="Kim J.K."/>
            <person name="Liu Q.M."/>
            <person name="Kang M.S."/>
            <person name="He D."/>
            <person name="Jin F.X."/>
            <person name="Kim S.C."/>
            <person name="Im W.T."/>
        </authorList>
    </citation>
    <scope>NUCLEOTIDE SEQUENCE [LARGE SCALE GENOMIC DNA]</scope>
    <source>
        <strain evidence="5 6">KHI67</strain>
    </source>
</reference>
<dbReference type="InterPro" id="IPR000595">
    <property type="entry name" value="cNMP-bd_dom"/>
</dbReference>
<dbReference type="AlphaFoldDB" id="A0A5C6UFL0"/>
<protein>
    <submittedName>
        <fullName evidence="5">Crp/Fnr family transcriptional regulator</fullName>
    </submittedName>
</protein>
<dbReference type="Proteomes" id="UP000321250">
    <property type="component" value="Unassembled WGS sequence"/>
</dbReference>
<dbReference type="SUPFAM" id="SSF46785">
    <property type="entry name" value="Winged helix' DNA-binding domain"/>
    <property type="match status" value="1"/>
</dbReference>
<keyword evidence="1" id="KW-0805">Transcription regulation</keyword>
<gene>
    <name evidence="5" type="ORF">FSB78_07090</name>
</gene>
<keyword evidence="3" id="KW-0804">Transcription</keyword>
<comment type="caution">
    <text evidence="5">The sequence shown here is derived from an EMBL/GenBank/DDBJ whole genome shotgun (WGS) entry which is preliminary data.</text>
</comment>
<name>A0A5C6UFL0_9SPHN</name>